<sequence>MSLKRLFLILVIVINFIYVFSEKIPIEKEKVIIGYLNTSLEDSVNKEAFYGYLLNLHELDKELDYFVLGTLNSYDLIFEFSKSIGSFLKRKGYDFVVFGNLATLKKGTENFLEYIASSPYIVSQVLYTMIRGFETSGIFPVIYLRQDFDSDVKNSLEQKAGKVFYYSNTYDKTFMFYDKIEKKVFLNNDIYPELNWEIFNSENYKEIIKEIYENSIIVTGWIGKNYKKYYRKLPENSKEKSIVYFSKSVENLINDFINNKTPIYSAKKNWSW</sequence>
<keyword evidence="2" id="KW-1185">Reference proteome</keyword>
<dbReference type="AlphaFoldDB" id="H2J2Q4"/>
<dbReference type="STRING" id="443254.Marpi_0038"/>
<gene>
    <name evidence="1" type="ordered locus">Marpi_0038</name>
</gene>
<evidence type="ECO:0000313" key="2">
    <source>
        <dbReference type="Proteomes" id="UP000007161"/>
    </source>
</evidence>
<dbReference type="Proteomes" id="UP000007161">
    <property type="component" value="Chromosome"/>
</dbReference>
<dbReference type="eggNOG" id="COG1472">
    <property type="taxonomic scope" value="Bacteria"/>
</dbReference>
<organism evidence="1 2">
    <name type="scientific">Marinitoga piezophila (strain DSM 14283 / JCM 11233 / KA3)</name>
    <dbReference type="NCBI Taxonomy" id="443254"/>
    <lineage>
        <taxon>Bacteria</taxon>
        <taxon>Thermotogati</taxon>
        <taxon>Thermotogota</taxon>
        <taxon>Thermotogae</taxon>
        <taxon>Petrotogales</taxon>
        <taxon>Petrotogaceae</taxon>
        <taxon>Marinitoga</taxon>
    </lineage>
</organism>
<protein>
    <submittedName>
        <fullName evidence="1">Uncharacterized protein</fullName>
    </submittedName>
</protein>
<evidence type="ECO:0000313" key="1">
    <source>
        <dbReference type="EMBL" id="AEX84498.1"/>
    </source>
</evidence>
<name>H2J2Q4_MARPK</name>
<dbReference type="EMBL" id="CP003257">
    <property type="protein sequence ID" value="AEX84498.1"/>
    <property type="molecule type" value="Genomic_DNA"/>
</dbReference>
<accession>H2J2Q4</accession>
<proteinExistence type="predicted"/>
<reference evidence="1 2" key="1">
    <citation type="journal article" date="2012" name="J. Bacteriol.">
        <title>Complete Genome Sequence of the Thermophilic, Piezophilic, Heterotrophic Bacterium Marinitoga piezophila KA3.</title>
        <authorList>
            <person name="Lucas S."/>
            <person name="Han J."/>
            <person name="Lapidus A."/>
            <person name="Cheng J.F."/>
            <person name="Goodwin L.A."/>
            <person name="Pitluck S."/>
            <person name="Peters L."/>
            <person name="Mikhailova N."/>
            <person name="Teshima H."/>
            <person name="Detter J.C."/>
            <person name="Han C."/>
            <person name="Tapia R."/>
            <person name="Land M."/>
            <person name="Hauser L."/>
            <person name="Kyrpides N.C."/>
            <person name="Ivanova N."/>
            <person name="Pagani I."/>
            <person name="Vannier P."/>
            <person name="Oger P."/>
            <person name="Bartlett D.H."/>
            <person name="Noll K.M."/>
            <person name="Woyke T."/>
            <person name="Jebbar M."/>
        </authorList>
    </citation>
    <scope>NUCLEOTIDE SEQUENCE [LARGE SCALE GENOMIC DNA]</scope>
    <source>
        <strain evidence="2">DSM 14283 / JCM 11233 / KA3</strain>
    </source>
</reference>
<reference evidence="2" key="2">
    <citation type="submission" date="2012-01" db="EMBL/GenBank/DDBJ databases">
        <title>Complete sequence of chromosome of Marinitoga piezophila KA3.</title>
        <authorList>
            <person name="Lucas S."/>
            <person name="Han J."/>
            <person name="Lapidus A."/>
            <person name="Cheng J.-F."/>
            <person name="Goodwin L."/>
            <person name="Pitluck S."/>
            <person name="Peters L."/>
            <person name="Mikhailova N."/>
            <person name="Teshima H."/>
            <person name="Detter J.C."/>
            <person name="Han C."/>
            <person name="Tapia R."/>
            <person name="Land M."/>
            <person name="Hauser L."/>
            <person name="Kyrpides N."/>
            <person name="Ivanova N."/>
            <person name="Pagani I."/>
            <person name="Jebbar M."/>
            <person name="Vannier P."/>
            <person name="Oger P."/>
            <person name="Cario A."/>
            <person name="Bartlett D."/>
            <person name="Noll K.M."/>
            <person name="Woyke T."/>
        </authorList>
    </citation>
    <scope>NUCLEOTIDE SEQUENCE [LARGE SCALE GENOMIC DNA]</scope>
    <source>
        <strain evidence="2">DSM 14283 / JCM 11233 / KA3</strain>
    </source>
</reference>
<dbReference type="KEGG" id="mpz:Marpi_0038"/>
<dbReference type="HOGENOM" id="CLU_1022344_0_0_0"/>